<organism evidence="1 2">
    <name type="scientific">Rhabditophanes sp. KR3021</name>
    <dbReference type="NCBI Taxonomy" id="114890"/>
    <lineage>
        <taxon>Eukaryota</taxon>
        <taxon>Metazoa</taxon>
        <taxon>Ecdysozoa</taxon>
        <taxon>Nematoda</taxon>
        <taxon>Chromadorea</taxon>
        <taxon>Rhabditida</taxon>
        <taxon>Tylenchina</taxon>
        <taxon>Panagrolaimomorpha</taxon>
        <taxon>Strongyloidoidea</taxon>
        <taxon>Alloionematidae</taxon>
        <taxon>Rhabditophanes</taxon>
    </lineage>
</organism>
<name>A0AC35U6I1_9BILA</name>
<sequence>MTKFVVSIISLSSVFLVLLFSTQIFSRAVVDNEEIKLNQTLTKTIETIIQKEKVVLFSKTYCRFSKKAKKVLEKYNLKNYEIIELDKLTNGEKVLNVLVKISGISTVPQLFIGGEFIGDSKKIVSKDESGRLRELLIEAEALHDNRPYRHLHPHPDGHLD</sequence>
<evidence type="ECO:0000313" key="2">
    <source>
        <dbReference type="WBParaSite" id="RSKR_0000806900.1"/>
    </source>
</evidence>
<protein>
    <submittedName>
        <fullName evidence="2">Glutaredoxin domain-containing protein</fullName>
    </submittedName>
</protein>
<reference evidence="2" key="1">
    <citation type="submission" date="2016-11" db="UniProtKB">
        <authorList>
            <consortium name="WormBaseParasite"/>
        </authorList>
    </citation>
    <scope>IDENTIFICATION</scope>
    <source>
        <strain evidence="2">KR3021</strain>
    </source>
</reference>
<proteinExistence type="predicted"/>
<evidence type="ECO:0000313" key="1">
    <source>
        <dbReference type="Proteomes" id="UP000095286"/>
    </source>
</evidence>
<dbReference type="Proteomes" id="UP000095286">
    <property type="component" value="Unplaced"/>
</dbReference>
<accession>A0AC35U6I1</accession>
<dbReference type="WBParaSite" id="RSKR_0000806900.1">
    <property type="protein sequence ID" value="RSKR_0000806900.1"/>
    <property type="gene ID" value="RSKR_0000806900"/>
</dbReference>